<dbReference type="Ensembl" id="ENSRNOT00000157755.1">
    <property type="protein sequence ID" value="ENSRNOP00000102640.1"/>
    <property type="gene ID" value="ENSRNOG00000079918.1"/>
</dbReference>
<name>A0ABK0LCY8_RAT</name>
<dbReference type="PRINTS" id="PR00620">
    <property type="entry name" value="HISTONEH2A"/>
</dbReference>
<organism evidence="4 5">
    <name type="scientific">Rattus norvegicus</name>
    <name type="common">Rat</name>
    <dbReference type="NCBI Taxonomy" id="10116"/>
    <lineage>
        <taxon>Eukaryota</taxon>
        <taxon>Metazoa</taxon>
        <taxon>Chordata</taxon>
        <taxon>Craniata</taxon>
        <taxon>Vertebrata</taxon>
        <taxon>Euteleostomi</taxon>
        <taxon>Mammalia</taxon>
        <taxon>Eutheria</taxon>
        <taxon>Euarchontoglires</taxon>
        <taxon>Glires</taxon>
        <taxon>Rodentia</taxon>
        <taxon>Myomorpha</taxon>
        <taxon>Muroidea</taxon>
        <taxon>Muridae</taxon>
        <taxon>Murinae</taxon>
        <taxon>Rattus</taxon>
    </lineage>
</organism>
<keyword evidence="1" id="KW-0158">Chromosome</keyword>
<feature type="region of interest" description="Disordered" evidence="2">
    <location>
        <begin position="98"/>
        <end position="142"/>
    </location>
</feature>
<dbReference type="CDD" id="cd00074">
    <property type="entry name" value="HFD_H2A"/>
    <property type="match status" value="1"/>
</dbReference>
<comment type="similarity">
    <text evidence="1">Belongs to the histone H2A family.</text>
</comment>
<dbReference type="GeneTree" id="ENSGT00940000162492"/>
<reference evidence="4" key="2">
    <citation type="submission" date="2025-08" db="UniProtKB">
        <authorList>
            <consortium name="Ensembl"/>
        </authorList>
    </citation>
    <scope>IDENTIFICATION</scope>
    <source>
        <strain evidence="4">Brown Norway</strain>
    </source>
</reference>
<proteinExistence type="inferred from homology"/>
<dbReference type="Pfam" id="PF00808">
    <property type="entry name" value="CBFD_NFYB_HMF"/>
    <property type="match status" value="1"/>
</dbReference>
<dbReference type="SMART" id="SM00414">
    <property type="entry name" value="H2A"/>
    <property type="match status" value="1"/>
</dbReference>
<evidence type="ECO:0000256" key="1">
    <source>
        <dbReference type="RuleBase" id="RU003767"/>
    </source>
</evidence>
<evidence type="ECO:0000313" key="4">
    <source>
        <dbReference type="Ensembl" id="ENSRNOP00000102640.1"/>
    </source>
</evidence>
<keyword evidence="1" id="KW-0539">Nucleus</keyword>
<dbReference type="PANTHER" id="PTHR23430">
    <property type="entry name" value="HISTONE H2A"/>
    <property type="match status" value="1"/>
</dbReference>
<sequence>MEGKRQNNAARSSRGKLHFPVNKVERLLRERNTSKCPNSSAPVFLAGVLEYLTSNILDLAGKEAHNSGSKLISPEHVTMAIRKNEGFHQLLKDNKWLAGEIPGPSGTSALNKRSALKRPTPDEITEPDETPAPSGTPAPDKK</sequence>
<keyword evidence="1" id="KW-0238">DNA-binding</keyword>
<dbReference type="InterPro" id="IPR003958">
    <property type="entry name" value="CBFA_NFYB_domain"/>
</dbReference>
<dbReference type="InterPro" id="IPR002119">
    <property type="entry name" value="Histone_H2A"/>
</dbReference>
<evidence type="ECO:0000259" key="3">
    <source>
        <dbReference type="Pfam" id="PF00808"/>
    </source>
</evidence>
<keyword evidence="5" id="KW-1185">Reference proteome</keyword>
<protein>
    <recommendedName>
        <fullName evidence="1">Histone H2A</fullName>
    </recommendedName>
</protein>
<dbReference type="Gene3D" id="1.10.20.10">
    <property type="entry name" value="Histone, subunit A"/>
    <property type="match status" value="1"/>
</dbReference>
<dbReference type="InterPro" id="IPR009072">
    <property type="entry name" value="Histone-fold"/>
</dbReference>
<dbReference type="RefSeq" id="NP_001395849.1">
    <property type="nucleotide sequence ID" value="NM_001408920.1"/>
</dbReference>
<dbReference type="GeneID" id="100363125"/>
<reference evidence="4" key="1">
    <citation type="submission" date="2024-01" db="EMBL/GenBank/DDBJ databases">
        <title>GRCr8: a new rat reference genome assembly contstructed from accurate long reads and long range scaffolding.</title>
        <authorList>
            <person name="Doris P.A."/>
            <person name="Kalbfleisch T."/>
            <person name="Li K."/>
            <person name="Howe K."/>
            <person name="Wood J."/>
        </authorList>
    </citation>
    <scope>NUCLEOTIDE SEQUENCE [LARGE SCALE GENOMIC DNA]</scope>
    <source>
        <strain evidence="4">Brown Norway</strain>
    </source>
</reference>
<feature type="domain" description="Transcription factor CBF/NF-Y/archaeal histone" evidence="3">
    <location>
        <begin position="18"/>
        <end position="81"/>
    </location>
</feature>
<keyword evidence="1" id="KW-0544">Nucleosome core</keyword>
<comment type="subunit">
    <text evidence="1">The nucleosome is a histone octamer containing two molecules each of H2A, H2B, H3 and H4 assembled in one H3-H4 heterotetramer and two H2A-H2B heterodimers. The octamer wraps approximately 147 bp of DNA.</text>
</comment>
<evidence type="ECO:0000313" key="5">
    <source>
        <dbReference type="Proteomes" id="UP000002494"/>
    </source>
</evidence>
<dbReference type="SUPFAM" id="SSF47113">
    <property type="entry name" value="Histone-fold"/>
    <property type="match status" value="1"/>
</dbReference>
<accession>A0ABK0LCY8</accession>
<gene>
    <name evidence="4" type="primary">H2al3</name>
</gene>
<dbReference type="Proteomes" id="UP000002494">
    <property type="component" value="Chromosome X"/>
</dbReference>
<evidence type="ECO:0000256" key="2">
    <source>
        <dbReference type="SAM" id="MobiDB-lite"/>
    </source>
</evidence>
<reference evidence="4" key="3">
    <citation type="submission" date="2025-09" db="UniProtKB">
        <authorList>
            <consortium name="Ensembl"/>
        </authorList>
    </citation>
    <scope>IDENTIFICATION</scope>
    <source>
        <strain evidence="4">Brown Norway</strain>
    </source>
</reference>
<comment type="subcellular location">
    <subcellularLocation>
        <location evidence="1">Nucleus</location>
    </subcellularLocation>
</comment>